<proteinExistence type="predicted"/>
<reference evidence="1 2" key="1">
    <citation type="submission" date="2016-10" db="EMBL/GenBank/DDBJ databases">
        <authorList>
            <person name="de Groot N.N."/>
        </authorList>
    </citation>
    <scope>NUCLEOTIDE SEQUENCE [LARGE SCALE GENOMIC DNA]</scope>
    <source>
        <strain evidence="1 2">NLAE-zl-G339</strain>
    </source>
</reference>
<organism evidence="1 2">
    <name type="scientific">Bacteroides xylanisolvens</name>
    <dbReference type="NCBI Taxonomy" id="371601"/>
    <lineage>
        <taxon>Bacteria</taxon>
        <taxon>Pseudomonadati</taxon>
        <taxon>Bacteroidota</taxon>
        <taxon>Bacteroidia</taxon>
        <taxon>Bacteroidales</taxon>
        <taxon>Bacteroidaceae</taxon>
        <taxon>Bacteroides</taxon>
    </lineage>
</organism>
<accession>A0A1H3YP73</accession>
<dbReference type="RefSeq" id="WP_087409340.1">
    <property type="nucleotide sequence ID" value="NZ_FNRP01000002.1"/>
</dbReference>
<name>A0A1H3YP73_9BACE</name>
<gene>
    <name evidence="1" type="ORF">SAMN04487924_102298</name>
</gene>
<evidence type="ECO:0000313" key="2">
    <source>
        <dbReference type="Proteomes" id="UP000183040"/>
    </source>
</evidence>
<evidence type="ECO:0000313" key="1">
    <source>
        <dbReference type="EMBL" id="SEA13187.1"/>
    </source>
</evidence>
<sequence length="135" mass="15939">MAKKKERKKTYKFIEKLIDKVTTSKSNNTEFVCYGHLVELLSGTEDYVSVTIYNTDDRYGGGMADFDFDYLTKELHFVSSEGKALTEKIIATFRMFYSPRRIRVSYDELEYEDEDTTYEYDETDEYVPPVKHLNK</sequence>
<dbReference type="EMBL" id="FNRP01000002">
    <property type="protein sequence ID" value="SEA13187.1"/>
    <property type="molecule type" value="Genomic_DNA"/>
</dbReference>
<dbReference type="AlphaFoldDB" id="A0A1H3YP73"/>
<protein>
    <submittedName>
        <fullName evidence="1">Uncharacterized protein</fullName>
    </submittedName>
</protein>
<dbReference type="Proteomes" id="UP000183040">
    <property type="component" value="Unassembled WGS sequence"/>
</dbReference>